<keyword evidence="2" id="KW-1185">Reference proteome</keyword>
<accession>A0A2T0UEA1</accession>
<evidence type="ECO:0000313" key="2">
    <source>
        <dbReference type="Proteomes" id="UP000237647"/>
    </source>
</evidence>
<evidence type="ECO:0000313" key="1">
    <source>
        <dbReference type="EMBL" id="PRY56281.1"/>
    </source>
</evidence>
<gene>
    <name evidence="1" type="ORF">B0H98_1331</name>
</gene>
<feature type="non-terminal residue" evidence="1">
    <location>
        <position position="80"/>
    </location>
</feature>
<sequence length="80" mass="8675">MCSAPPSSSLPATEHVLASSHHYCWVANIKLTSVTNDNGEATFQYDHAQRHTLTANGAPQQSQFGDLPALNWHTYGSGHL</sequence>
<comment type="caution">
    <text evidence="1">The sequence shown here is derived from an EMBL/GenBank/DDBJ whole genome shotgun (WGS) entry which is preliminary data.</text>
</comment>
<protein>
    <submittedName>
        <fullName evidence="1">Uncharacterized protein</fullName>
    </submittedName>
</protein>
<organism evidence="1 2">
    <name type="scientific">Vreelandella songnenensis</name>
    <dbReference type="NCBI Taxonomy" id="1176243"/>
    <lineage>
        <taxon>Bacteria</taxon>
        <taxon>Pseudomonadati</taxon>
        <taxon>Pseudomonadota</taxon>
        <taxon>Gammaproteobacteria</taxon>
        <taxon>Oceanospirillales</taxon>
        <taxon>Halomonadaceae</taxon>
        <taxon>Vreelandella</taxon>
    </lineage>
</organism>
<reference evidence="1 2" key="1">
    <citation type="submission" date="2018-03" db="EMBL/GenBank/DDBJ databases">
        <title>Genomic Encyclopedia of Type Strains, Phase III (KMG-III): the genomes of soil and plant-associated and newly described type strains.</title>
        <authorList>
            <person name="Whitman W."/>
        </authorList>
    </citation>
    <scope>NUCLEOTIDE SEQUENCE [LARGE SCALE GENOMIC DNA]</scope>
    <source>
        <strain evidence="1 2">CGMCC 1.12152</strain>
    </source>
</reference>
<dbReference type="AlphaFoldDB" id="A0A2T0UEA1"/>
<dbReference type="EMBL" id="PVTK01000033">
    <property type="protein sequence ID" value="PRY56281.1"/>
    <property type="molecule type" value="Genomic_DNA"/>
</dbReference>
<dbReference type="Proteomes" id="UP000237647">
    <property type="component" value="Unassembled WGS sequence"/>
</dbReference>
<name>A0A2T0UEA1_9GAMM</name>
<proteinExistence type="predicted"/>